<keyword evidence="1" id="KW-1133">Transmembrane helix</keyword>
<reference evidence="2" key="1">
    <citation type="submission" date="2008-12" db="EMBL/GenBank/DDBJ databases">
        <title>Annotation of the Yersinia bercovieri ATCC 43970 genome.</title>
        <authorList>
            <person name="Read T.D."/>
            <person name="Akmal A."/>
            <person name="Bishop-Lilly K."/>
            <person name="Chen P.E."/>
            <person name="Cook C."/>
            <person name="Kiley M.P."/>
            <person name="Lentz S."/>
            <person name="Mateczun A."/>
            <person name="Nagarajan N."/>
            <person name="Nolan N."/>
            <person name="Osborne B.I."/>
            <person name="Pop M."/>
            <person name="Sozhamannan S."/>
            <person name="Stewart A.C."/>
            <person name="Sulakvelidze A."/>
            <person name="Thomason B."/>
            <person name="Willner K."/>
            <person name="Zwick M.E."/>
        </authorList>
    </citation>
    <scope>NUCLEOTIDE SEQUENCE [LARGE SCALE GENOMIC DNA]</scope>
    <source>
        <strain evidence="2">ATCC 43970</strain>
    </source>
</reference>
<comment type="caution">
    <text evidence="2">The sequence shown here is derived from an EMBL/GenBank/DDBJ whole genome shotgun (WGS) entry which is preliminary data.</text>
</comment>
<organism evidence="2 3">
    <name type="scientific">Yersinia bercovieri ATCC 43970</name>
    <dbReference type="NCBI Taxonomy" id="349968"/>
    <lineage>
        <taxon>Bacteria</taxon>
        <taxon>Pseudomonadati</taxon>
        <taxon>Pseudomonadota</taxon>
        <taxon>Gammaproteobacteria</taxon>
        <taxon>Enterobacterales</taxon>
        <taxon>Yersiniaceae</taxon>
        <taxon>Yersinia</taxon>
    </lineage>
</organism>
<evidence type="ECO:0000256" key="1">
    <source>
        <dbReference type="SAM" id="Phobius"/>
    </source>
</evidence>
<dbReference type="EMBL" id="AALC02000055">
    <property type="protein sequence ID" value="EEQ05478.1"/>
    <property type="molecule type" value="Genomic_DNA"/>
</dbReference>
<gene>
    <name evidence="2" type="ORF">yberc0001_32670</name>
</gene>
<keyword evidence="1" id="KW-0472">Membrane</keyword>
<evidence type="ECO:0000313" key="2">
    <source>
        <dbReference type="EMBL" id="EEQ05478.1"/>
    </source>
</evidence>
<evidence type="ECO:0000313" key="3">
    <source>
        <dbReference type="Proteomes" id="UP000010319"/>
    </source>
</evidence>
<keyword evidence="3" id="KW-1185">Reference proteome</keyword>
<sequence>MTQLHPDNFFAFKYLFLKTLNLVIYITFRHFNLLTYH</sequence>
<protein>
    <submittedName>
        <fullName evidence="2">Uncharacterized protein</fullName>
    </submittedName>
</protein>
<name>A0ABM9XVN8_YERBE</name>
<feature type="transmembrane region" description="Helical" evidence="1">
    <location>
        <begin position="12"/>
        <end position="31"/>
    </location>
</feature>
<proteinExistence type="predicted"/>
<dbReference type="Proteomes" id="UP000010319">
    <property type="component" value="Unassembled WGS sequence"/>
</dbReference>
<accession>A0ABM9XVN8</accession>
<keyword evidence="1" id="KW-0812">Transmembrane</keyword>